<gene>
    <name evidence="6" type="ORF">SAMN05660337_3088</name>
</gene>
<accession>A0A1G9KIM4</accession>
<dbReference type="Pfam" id="PF00005">
    <property type="entry name" value="ABC_tran"/>
    <property type="match status" value="1"/>
</dbReference>
<keyword evidence="7" id="KW-1185">Reference proteome</keyword>
<evidence type="ECO:0000313" key="6">
    <source>
        <dbReference type="EMBL" id="SDL49243.1"/>
    </source>
</evidence>
<dbReference type="InterPro" id="IPR027417">
    <property type="entry name" value="P-loop_NTPase"/>
</dbReference>
<protein>
    <submittedName>
        <fullName evidence="6">Cobalt/nickel transport system ATP-binding protein</fullName>
    </submittedName>
</protein>
<evidence type="ECO:0000256" key="1">
    <source>
        <dbReference type="ARBA" id="ARBA00005417"/>
    </source>
</evidence>
<keyword evidence="3" id="KW-0547">Nucleotide-binding</keyword>
<dbReference type="InterPro" id="IPR003439">
    <property type="entry name" value="ABC_transporter-like_ATP-bd"/>
</dbReference>
<dbReference type="PANTHER" id="PTHR43553">
    <property type="entry name" value="HEAVY METAL TRANSPORTER"/>
    <property type="match status" value="1"/>
</dbReference>
<dbReference type="AlphaFoldDB" id="A0A1G9KIM4"/>
<dbReference type="GO" id="GO:0016887">
    <property type="term" value="F:ATP hydrolysis activity"/>
    <property type="evidence" value="ECO:0007669"/>
    <property type="project" value="InterPro"/>
</dbReference>
<dbReference type="PANTHER" id="PTHR43553:SF24">
    <property type="entry name" value="ENERGY-COUPLING FACTOR TRANSPORTER ATP-BINDING PROTEIN ECFA1"/>
    <property type="match status" value="1"/>
</dbReference>
<dbReference type="GO" id="GO:0042626">
    <property type="term" value="F:ATPase-coupled transmembrane transporter activity"/>
    <property type="evidence" value="ECO:0007669"/>
    <property type="project" value="TreeGrafter"/>
</dbReference>
<dbReference type="STRING" id="246191.SAMN05660337_3088"/>
<dbReference type="InterPro" id="IPR050095">
    <property type="entry name" value="ECF_ABC_transporter_ATP-bd"/>
</dbReference>
<dbReference type="InterPro" id="IPR017871">
    <property type="entry name" value="ABC_transporter-like_CS"/>
</dbReference>
<dbReference type="InterPro" id="IPR015856">
    <property type="entry name" value="ABC_transpr_CbiO/EcfA_su"/>
</dbReference>
<sequence length="233" mass="25794">MSYPIFSLRDINFVYPGGNEVLKGVNFDLHSGEKVALTGHNGSGKTTMLHIIMGLLKPTSGQVLFKDREMKTEKDFRELRKGVGLLFQQADDQLFCPTVIEDVAFGPLNLGKNPDEAREIAKYVLCLLGLSGYEERVAYRLSGGEKKLVSLATVLAMQPEALVLDEPTNDLDPSMRDRLADILCSLDVAMLVVSHDLNFLKKVTSLEYSCHDGAVLKEASVFSKDKSYMNCKV</sequence>
<dbReference type="InterPro" id="IPR003593">
    <property type="entry name" value="AAA+_ATPase"/>
</dbReference>
<dbReference type="GO" id="GO:0005524">
    <property type="term" value="F:ATP binding"/>
    <property type="evidence" value="ECO:0007669"/>
    <property type="project" value="UniProtKB-KW"/>
</dbReference>
<keyword evidence="2" id="KW-0813">Transport</keyword>
<dbReference type="GO" id="GO:0043190">
    <property type="term" value="C:ATP-binding cassette (ABC) transporter complex"/>
    <property type="evidence" value="ECO:0007669"/>
    <property type="project" value="TreeGrafter"/>
</dbReference>
<dbReference type="SUPFAM" id="SSF52540">
    <property type="entry name" value="P-loop containing nucleoside triphosphate hydrolases"/>
    <property type="match status" value="1"/>
</dbReference>
<dbReference type="PROSITE" id="PS50893">
    <property type="entry name" value="ABC_TRANSPORTER_2"/>
    <property type="match status" value="1"/>
</dbReference>
<dbReference type="PROSITE" id="PS00211">
    <property type="entry name" value="ABC_TRANSPORTER_1"/>
    <property type="match status" value="1"/>
</dbReference>
<name>A0A1G9KIM4_9BACT</name>
<evidence type="ECO:0000256" key="4">
    <source>
        <dbReference type="ARBA" id="ARBA00022840"/>
    </source>
</evidence>
<dbReference type="EMBL" id="FNGA01000005">
    <property type="protein sequence ID" value="SDL49243.1"/>
    <property type="molecule type" value="Genomic_DNA"/>
</dbReference>
<feature type="domain" description="ABC transporter" evidence="5">
    <location>
        <begin position="6"/>
        <end position="233"/>
    </location>
</feature>
<evidence type="ECO:0000313" key="7">
    <source>
        <dbReference type="Proteomes" id="UP000199053"/>
    </source>
</evidence>
<dbReference type="RefSeq" id="WP_092162690.1">
    <property type="nucleotide sequence ID" value="NZ_FNGA01000005.1"/>
</dbReference>
<dbReference type="Proteomes" id="UP000199053">
    <property type="component" value="Unassembled WGS sequence"/>
</dbReference>
<keyword evidence="4 6" id="KW-0067">ATP-binding</keyword>
<reference evidence="7" key="1">
    <citation type="submission" date="2016-10" db="EMBL/GenBank/DDBJ databases">
        <authorList>
            <person name="Varghese N."/>
            <person name="Submissions S."/>
        </authorList>
    </citation>
    <scope>NUCLEOTIDE SEQUENCE [LARGE SCALE GENOMIC DNA]</scope>
    <source>
        <strain evidence="7">DSM 16995</strain>
    </source>
</reference>
<dbReference type="OrthoDB" id="9809450at2"/>
<evidence type="ECO:0000256" key="2">
    <source>
        <dbReference type="ARBA" id="ARBA00022448"/>
    </source>
</evidence>
<proteinExistence type="inferred from homology"/>
<organism evidence="6 7">
    <name type="scientific">Maridesulfovibrio ferrireducens</name>
    <dbReference type="NCBI Taxonomy" id="246191"/>
    <lineage>
        <taxon>Bacteria</taxon>
        <taxon>Pseudomonadati</taxon>
        <taxon>Thermodesulfobacteriota</taxon>
        <taxon>Desulfovibrionia</taxon>
        <taxon>Desulfovibrionales</taxon>
        <taxon>Desulfovibrionaceae</taxon>
        <taxon>Maridesulfovibrio</taxon>
    </lineage>
</organism>
<dbReference type="CDD" id="cd03225">
    <property type="entry name" value="ABC_cobalt_CbiO_domain1"/>
    <property type="match status" value="1"/>
</dbReference>
<dbReference type="Gene3D" id="3.40.50.300">
    <property type="entry name" value="P-loop containing nucleotide triphosphate hydrolases"/>
    <property type="match status" value="1"/>
</dbReference>
<evidence type="ECO:0000256" key="3">
    <source>
        <dbReference type="ARBA" id="ARBA00022741"/>
    </source>
</evidence>
<comment type="similarity">
    <text evidence="1">Belongs to the ABC transporter superfamily.</text>
</comment>
<dbReference type="SMART" id="SM00382">
    <property type="entry name" value="AAA"/>
    <property type="match status" value="1"/>
</dbReference>
<evidence type="ECO:0000259" key="5">
    <source>
        <dbReference type="PROSITE" id="PS50893"/>
    </source>
</evidence>